<organism evidence="1 2">
    <name type="scientific">Manihot esculenta</name>
    <name type="common">Cassava</name>
    <name type="synonym">Jatropha manihot</name>
    <dbReference type="NCBI Taxonomy" id="3983"/>
    <lineage>
        <taxon>Eukaryota</taxon>
        <taxon>Viridiplantae</taxon>
        <taxon>Streptophyta</taxon>
        <taxon>Embryophyta</taxon>
        <taxon>Tracheophyta</taxon>
        <taxon>Spermatophyta</taxon>
        <taxon>Magnoliopsida</taxon>
        <taxon>eudicotyledons</taxon>
        <taxon>Gunneridae</taxon>
        <taxon>Pentapetalae</taxon>
        <taxon>rosids</taxon>
        <taxon>fabids</taxon>
        <taxon>Malpighiales</taxon>
        <taxon>Euphorbiaceae</taxon>
        <taxon>Crotonoideae</taxon>
        <taxon>Manihoteae</taxon>
        <taxon>Manihot</taxon>
    </lineage>
</organism>
<reference evidence="2" key="1">
    <citation type="journal article" date="2016" name="Nat. Biotechnol.">
        <title>Sequencing wild and cultivated cassava and related species reveals extensive interspecific hybridization and genetic diversity.</title>
        <authorList>
            <person name="Bredeson J.V."/>
            <person name="Lyons J.B."/>
            <person name="Prochnik S.E."/>
            <person name="Wu G.A."/>
            <person name="Ha C.M."/>
            <person name="Edsinger-Gonzales E."/>
            <person name="Grimwood J."/>
            <person name="Schmutz J."/>
            <person name="Rabbi I.Y."/>
            <person name="Egesi C."/>
            <person name="Nauluvula P."/>
            <person name="Lebot V."/>
            <person name="Ndunguru J."/>
            <person name="Mkamilo G."/>
            <person name="Bart R.S."/>
            <person name="Setter T.L."/>
            <person name="Gleadow R.M."/>
            <person name="Kulakow P."/>
            <person name="Ferguson M.E."/>
            <person name="Rounsley S."/>
            <person name="Rokhsar D.S."/>
        </authorList>
    </citation>
    <scope>NUCLEOTIDE SEQUENCE [LARGE SCALE GENOMIC DNA]</scope>
    <source>
        <strain evidence="2">cv. AM560-2</strain>
    </source>
</reference>
<name>A0ACB7ICG9_MANES</name>
<dbReference type="EMBL" id="CM004388">
    <property type="protein sequence ID" value="KAG8660776.1"/>
    <property type="molecule type" value="Genomic_DNA"/>
</dbReference>
<comment type="caution">
    <text evidence="1">The sequence shown here is derived from an EMBL/GenBank/DDBJ whole genome shotgun (WGS) entry which is preliminary data.</text>
</comment>
<evidence type="ECO:0000313" key="2">
    <source>
        <dbReference type="Proteomes" id="UP000091857"/>
    </source>
</evidence>
<dbReference type="Proteomes" id="UP000091857">
    <property type="component" value="Chromosome 2"/>
</dbReference>
<proteinExistence type="predicted"/>
<gene>
    <name evidence="1" type="ORF">MANES_02G191950v8</name>
</gene>
<protein>
    <submittedName>
        <fullName evidence="1">Uncharacterized protein</fullName>
    </submittedName>
</protein>
<accession>A0ACB7ICG9</accession>
<evidence type="ECO:0000313" key="1">
    <source>
        <dbReference type="EMBL" id="KAG8660776.1"/>
    </source>
</evidence>
<keyword evidence="2" id="KW-1185">Reference proteome</keyword>
<sequence>MNSIHMLHALFCKKEGVFSVTAIPLGGNYVLLNFQSSETMDAFLSNGAPWLSTWFSDIKPYDAIFAQNKRLSWFKLYGVLLHAWSMDFFKWFGNKMGDFIALDPTASKNRLTWKWLEFKF</sequence>